<dbReference type="InterPro" id="IPR050765">
    <property type="entry name" value="Riboflavin_Biosynth_HTPR"/>
</dbReference>
<sequence length="184" mass="20718">MRKVIYWVNTSVDGFVEGPHGEFDWALVGPELDQYSRDVHEHVDTLLYGRRVFEMMAGYWPTAGAASDDPHDQWFLPVWNSTPKIVFSRSQRSIEWADEVVGGDLAAAIERLRSAPGRDLLLTGGAELAARLSELDLIDEYRIAVHPVVLAGGRQVLPLTERRTLTLVDATVLDERVTVMRYAR</sequence>
<feature type="domain" description="Bacterial bifunctional deaminase-reductase C-terminal" evidence="1">
    <location>
        <begin position="2"/>
        <end position="178"/>
    </location>
</feature>
<organism evidence="2 3">
    <name type="scientific">Actinophytocola xinjiangensis</name>
    <dbReference type="NCBI Taxonomy" id="485602"/>
    <lineage>
        <taxon>Bacteria</taxon>
        <taxon>Bacillati</taxon>
        <taxon>Actinomycetota</taxon>
        <taxon>Actinomycetes</taxon>
        <taxon>Pseudonocardiales</taxon>
        <taxon>Pseudonocardiaceae</taxon>
    </lineage>
</organism>
<dbReference type="RefSeq" id="WP_075137653.1">
    <property type="nucleotide sequence ID" value="NZ_MSIF01000030.1"/>
</dbReference>
<dbReference type="Gene3D" id="3.40.430.10">
    <property type="entry name" value="Dihydrofolate Reductase, subunit A"/>
    <property type="match status" value="1"/>
</dbReference>
<dbReference type="GO" id="GO:0008703">
    <property type="term" value="F:5-amino-6-(5-phosphoribosylamino)uracil reductase activity"/>
    <property type="evidence" value="ECO:0007669"/>
    <property type="project" value="InterPro"/>
</dbReference>
<dbReference type="SUPFAM" id="SSF53597">
    <property type="entry name" value="Dihydrofolate reductase-like"/>
    <property type="match status" value="1"/>
</dbReference>
<dbReference type="PANTHER" id="PTHR38011">
    <property type="entry name" value="DIHYDROFOLATE REDUCTASE FAMILY PROTEIN (AFU_ORTHOLOGUE AFUA_8G06820)"/>
    <property type="match status" value="1"/>
</dbReference>
<accession>A0A7Z1AUP8</accession>
<evidence type="ECO:0000313" key="2">
    <source>
        <dbReference type="EMBL" id="OLF05340.1"/>
    </source>
</evidence>
<evidence type="ECO:0000259" key="1">
    <source>
        <dbReference type="Pfam" id="PF01872"/>
    </source>
</evidence>
<dbReference type="Proteomes" id="UP000185696">
    <property type="component" value="Unassembled WGS sequence"/>
</dbReference>
<protein>
    <submittedName>
        <fullName evidence="2">Deaminase</fullName>
    </submittedName>
</protein>
<dbReference type="InterPro" id="IPR002734">
    <property type="entry name" value="RibDG_C"/>
</dbReference>
<reference evidence="2 3" key="1">
    <citation type="submission" date="2016-12" db="EMBL/GenBank/DDBJ databases">
        <title>The draft genome sequence of Actinophytocola xinjiangensis.</title>
        <authorList>
            <person name="Wang W."/>
            <person name="Yuan L."/>
        </authorList>
    </citation>
    <scope>NUCLEOTIDE SEQUENCE [LARGE SCALE GENOMIC DNA]</scope>
    <source>
        <strain evidence="2 3">CGMCC 4.4663</strain>
    </source>
</reference>
<dbReference type="GO" id="GO:0009231">
    <property type="term" value="P:riboflavin biosynthetic process"/>
    <property type="evidence" value="ECO:0007669"/>
    <property type="project" value="InterPro"/>
</dbReference>
<dbReference type="InterPro" id="IPR024072">
    <property type="entry name" value="DHFR-like_dom_sf"/>
</dbReference>
<comment type="caution">
    <text evidence="2">The sequence shown here is derived from an EMBL/GenBank/DDBJ whole genome shotgun (WGS) entry which is preliminary data.</text>
</comment>
<proteinExistence type="predicted"/>
<dbReference type="EMBL" id="MSIF01000030">
    <property type="protein sequence ID" value="OLF05340.1"/>
    <property type="molecule type" value="Genomic_DNA"/>
</dbReference>
<name>A0A7Z1AUP8_9PSEU</name>
<dbReference type="OrthoDB" id="7949219at2"/>
<evidence type="ECO:0000313" key="3">
    <source>
        <dbReference type="Proteomes" id="UP000185696"/>
    </source>
</evidence>
<gene>
    <name evidence="2" type="ORF">BLA60_36545</name>
</gene>
<dbReference type="PANTHER" id="PTHR38011:SF11">
    <property type="entry name" value="2,5-DIAMINO-6-RIBOSYLAMINO-4(3H)-PYRIMIDINONE 5'-PHOSPHATE REDUCTASE"/>
    <property type="match status" value="1"/>
</dbReference>
<dbReference type="Pfam" id="PF01872">
    <property type="entry name" value="RibD_C"/>
    <property type="match status" value="1"/>
</dbReference>
<keyword evidence="3" id="KW-1185">Reference proteome</keyword>
<dbReference type="AlphaFoldDB" id="A0A7Z1AUP8"/>